<dbReference type="GO" id="GO:0042974">
    <property type="term" value="F:nuclear retinoic acid receptor binding"/>
    <property type="evidence" value="ECO:0007669"/>
    <property type="project" value="TreeGrafter"/>
</dbReference>
<dbReference type="AlphaFoldDB" id="A0A9D2Y4R6"/>
<keyword evidence="7 9" id="KW-0539">Nucleus</keyword>
<gene>
    <name evidence="11" type="ORF">G4P62_008024</name>
</gene>
<evidence type="ECO:0000256" key="7">
    <source>
        <dbReference type="ARBA" id="ARBA00023242"/>
    </source>
</evidence>
<dbReference type="GO" id="GO:0003712">
    <property type="term" value="F:transcription coregulator activity"/>
    <property type="evidence" value="ECO:0007669"/>
    <property type="project" value="InterPro"/>
</dbReference>
<dbReference type="GO" id="GO:0016592">
    <property type="term" value="C:mediator complex"/>
    <property type="evidence" value="ECO:0007669"/>
    <property type="project" value="InterPro"/>
</dbReference>
<dbReference type="InterPro" id="IPR019680">
    <property type="entry name" value="Mediator_Med1"/>
</dbReference>
<evidence type="ECO:0000256" key="8">
    <source>
        <dbReference type="ARBA" id="ARBA00031254"/>
    </source>
</evidence>
<dbReference type="GO" id="GO:0045944">
    <property type="term" value="P:positive regulation of transcription by RNA polymerase II"/>
    <property type="evidence" value="ECO:0007669"/>
    <property type="project" value="UniProtKB-ARBA"/>
</dbReference>
<evidence type="ECO:0000256" key="4">
    <source>
        <dbReference type="ARBA" id="ARBA00023015"/>
    </source>
</evidence>
<organism evidence="11 12">
    <name type="scientific">Nothobranchius furzeri</name>
    <name type="common">Turquoise killifish</name>
    <dbReference type="NCBI Taxonomy" id="105023"/>
    <lineage>
        <taxon>Eukaryota</taxon>
        <taxon>Metazoa</taxon>
        <taxon>Chordata</taxon>
        <taxon>Craniata</taxon>
        <taxon>Vertebrata</taxon>
        <taxon>Euteleostomi</taxon>
        <taxon>Actinopterygii</taxon>
        <taxon>Neopterygii</taxon>
        <taxon>Teleostei</taxon>
        <taxon>Neoteleostei</taxon>
        <taxon>Acanthomorphata</taxon>
        <taxon>Ovalentaria</taxon>
        <taxon>Atherinomorphae</taxon>
        <taxon>Cyprinodontiformes</taxon>
        <taxon>Nothobranchiidae</taxon>
        <taxon>Nothobranchius</taxon>
    </lineage>
</organism>
<feature type="domain" description="Mediator complex subunit Med1" evidence="10">
    <location>
        <begin position="49"/>
        <end position="391"/>
    </location>
</feature>
<evidence type="ECO:0000256" key="5">
    <source>
        <dbReference type="ARBA" id="ARBA00023159"/>
    </source>
</evidence>
<comment type="similarity">
    <text evidence="2 9">Belongs to the Mediator complex subunit 1 family.</text>
</comment>
<evidence type="ECO:0000256" key="1">
    <source>
        <dbReference type="ARBA" id="ARBA00004123"/>
    </source>
</evidence>
<comment type="function">
    <text evidence="9">Component of the Mediator complex, a coactivator involved in the regulated transcription of nearly all RNA polymerase II-dependent genes. Mediator functions as a bridge to convey information from gene-specific regulatory proteins to the basal RNA polymerase II transcription machinery. Mediator is recruited to promoters by direct interactions with regulatory proteins and serves as a scaffold for the assembly of a functional preinitiation complex with RNA polymerase II and the general transcription factors.</text>
</comment>
<name>A0A9D2Y4R6_NOTFU</name>
<keyword evidence="6 9" id="KW-0804">Transcription</keyword>
<evidence type="ECO:0000256" key="6">
    <source>
        <dbReference type="ARBA" id="ARBA00023163"/>
    </source>
</evidence>
<sequence length="518" mass="57848">MKDAIISNLHTKFAEKTWNDTFQLVRRCMEKSRDESKPCEPLVRALERIQKVLHASSLSTIMSRLEMIAKQQGMGFHITESTCYLTADLFYVEVLLLPCGEVQEVKVAPHGEPPASSKFLLHLLRSQNFADFSVRLRCLFTQYDIPGDNEMKLKLLTSLQHLWKDLQLISDLQKESKQFDSQMDLINYGKVGLLITGKEDFSMALQFYAPPTDVLKASNSSDLEPGIQAAQVTVGLSNVTLKLPMASVILQPPALDPQGCPVFAPLSEVQNETFPACFLLRLQPPIPLMMPFVEKLRQITDIAVPDAHLQGSPLPQLLVRSPNACWKEIFTVPSPGGPMHSCIFPEAAWDVPTQKAVLVDRVPFTQPAHIPSLLELLRHQCAINTLLRTCTSGRRSSPGEIGDLPYEVLPESSTSFSVTFHRPHADSLAVLMVSVPNPRQITCKLFGVGICDLSLDEHISTLHVHPCDHDDVIRQTGGNLLCRHRSRKRLLESCDGHQLRVAHACPRDDRARGQRLCL</sequence>
<reference evidence="11" key="1">
    <citation type="submission" date="2020-03" db="EMBL/GenBank/DDBJ databases">
        <title>Intra-Species Differences in Population Size shape Life History and Genome Evolution.</title>
        <authorList>
            <person name="Willemsen D."/>
            <person name="Cui R."/>
            <person name="Valenzano D.R."/>
        </authorList>
    </citation>
    <scope>NUCLEOTIDE SEQUENCE</scope>
    <source>
        <strain evidence="11">GRZ</strain>
        <tissue evidence="11">Whole</tissue>
    </source>
</reference>
<dbReference type="GO" id="GO:0042809">
    <property type="term" value="F:nuclear vitamin D receptor binding"/>
    <property type="evidence" value="ECO:0007669"/>
    <property type="project" value="TreeGrafter"/>
</dbReference>
<keyword evidence="4 9" id="KW-0805">Transcription regulation</keyword>
<dbReference type="PANTHER" id="PTHR12881">
    <property type="entry name" value="MEDIATOR OF RNA POLYMERASE II TRANSCRIPTION SUBUNIT 1"/>
    <property type="match status" value="1"/>
</dbReference>
<dbReference type="Proteomes" id="UP000822369">
    <property type="component" value="Chromosome 10"/>
</dbReference>
<proteinExistence type="inferred from homology"/>
<keyword evidence="5 9" id="KW-0010">Activator</keyword>
<evidence type="ECO:0000256" key="9">
    <source>
        <dbReference type="RuleBase" id="RU364059"/>
    </source>
</evidence>
<dbReference type="GO" id="GO:0046966">
    <property type="term" value="F:nuclear thyroid hormone receptor binding"/>
    <property type="evidence" value="ECO:0007669"/>
    <property type="project" value="TreeGrafter"/>
</dbReference>
<protein>
    <recommendedName>
        <fullName evidence="3 9">Mediator of RNA polymerase II transcription subunit 1</fullName>
    </recommendedName>
    <alternativeName>
        <fullName evidence="8 9">Mediator complex subunit 1</fullName>
    </alternativeName>
</protein>
<dbReference type="PANTHER" id="PTHR12881:SF4">
    <property type="entry name" value="MEDIATOR OF RNA POLYMERASE II TRANSCRIPTION SUBUNIT 1"/>
    <property type="match status" value="1"/>
</dbReference>
<evidence type="ECO:0000313" key="11">
    <source>
        <dbReference type="EMBL" id="KAF7213553.1"/>
    </source>
</evidence>
<comment type="caution">
    <text evidence="11">The sequence shown here is derived from an EMBL/GenBank/DDBJ whole genome shotgun (WGS) entry which is preliminary data.</text>
</comment>
<accession>A0A9D2Y4R6</accession>
<comment type="subcellular location">
    <subcellularLocation>
        <location evidence="1 9">Nucleus</location>
    </subcellularLocation>
</comment>
<evidence type="ECO:0000313" key="12">
    <source>
        <dbReference type="Proteomes" id="UP000822369"/>
    </source>
</evidence>
<dbReference type="InterPro" id="IPR051999">
    <property type="entry name" value="Mediator_complex_subunit_1"/>
</dbReference>
<dbReference type="EMBL" id="JAAVVJ010000010">
    <property type="protein sequence ID" value="KAF7213553.1"/>
    <property type="molecule type" value="Genomic_DNA"/>
</dbReference>
<dbReference type="KEGG" id="nfu:107382589"/>
<evidence type="ECO:0000256" key="3">
    <source>
        <dbReference type="ARBA" id="ARBA00020612"/>
    </source>
</evidence>
<evidence type="ECO:0000259" key="10">
    <source>
        <dbReference type="Pfam" id="PF10744"/>
    </source>
</evidence>
<dbReference type="GO" id="GO:0097067">
    <property type="term" value="P:cellular response to thyroid hormone stimulus"/>
    <property type="evidence" value="ECO:0007669"/>
    <property type="project" value="TreeGrafter"/>
</dbReference>
<dbReference type="Pfam" id="PF10744">
    <property type="entry name" value="Med1"/>
    <property type="match status" value="1"/>
</dbReference>
<evidence type="ECO:0000256" key="2">
    <source>
        <dbReference type="ARBA" id="ARBA00006210"/>
    </source>
</evidence>